<keyword evidence="1" id="KW-1133">Transmembrane helix</keyword>
<feature type="transmembrane region" description="Helical" evidence="1">
    <location>
        <begin position="144"/>
        <end position="166"/>
    </location>
</feature>
<proteinExistence type="predicted"/>
<feature type="transmembrane region" description="Helical" evidence="1">
    <location>
        <begin position="79"/>
        <end position="99"/>
    </location>
</feature>
<protein>
    <submittedName>
        <fullName evidence="2">Uncharacterized protein</fullName>
    </submittedName>
</protein>
<reference evidence="2" key="1">
    <citation type="submission" date="2018-05" db="EMBL/GenBank/DDBJ databases">
        <authorList>
            <person name="Lanie J.A."/>
            <person name="Ng W.-L."/>
            <person name="Kazmierczak K.M."/>
            <person name="Andrzejewski T.M."/>
            <person name="Davidsen T.M."/>
            <person name="Wayne K.J."/>
            <person name="Tettelin H."/>
            <person name="Glass J.I."/>
            <person name="Rusch D."/>
            <person name="Podicherti R."/>
            <person name="Tsui H.-C.T."/>
            <person name="Winkler M.E."/>
        </authorList>
    </citation>
    <scope>NUCLEOTIDE SEQUENCE</scope>
</reference>
<organism evidence="2">
    <name type="scientific">marine metagenome</name>
    <dbReference type="NCBI Taxonomy" id="408172"/>
    <lineage>
        <taxon>unclassified sequences</taxon>
        <taxon>metagenomes</taxon>
        <taxon>ecological metagenomes</taxon>
    </lineage>
</organism>
<evidence type="ECO:0000313" key="2">
    <source>
        <dbReference type="EMBL" id="SVD87646.1"/>
    </source>
</evidence>
<name>A0A382YWJ4_9ZZZZ</name>
<feature type="non-terminal residue" evidence="2">
    <location>
        <position position="1"/>
    </location>
</feature>
<feature type="transmembrane region" description="Helical" evidence="1">
    <location>
        <begin position="212"/>
        <end position="232"/>
    </location>
</feature>
<feature type="transmembrane region" description="Helical" evidence="1">
    <location>
        <begin position="178"/>
        <end position="200"/>
    </location>
</feature>
<keyword evidence="1" id="KW-0812">Transmembrane</keyword>
<accession>A0A382YWJ4</accession>
<sequence>LVSVSVFFGVSHFHSGDIYSHYNFFPIYIAVSFLFSIYFTSETYAIKDRTQSAILQFIFTLFSLSLVVSLSDYFNIPRYFILLVVAIPITIHWLMGFFYQVTNNTSQNYDSVRADFQVKRLSASFVLLVVAFTIALYFKTGRIAYYIWLEQIALLLIGIWWVSGHVTRKFYAMNDQSIYYKIAPIIKSQVLFLLFSSAIYYFLKLDFISRQLFFGTIGVFSFLETTVFLIVFMNRKSKSNLYTYEPYLMNQNISFIPNTDG</sequence>
<feature type="transmembrane region" description="Helical" evidence="1">
    <location>
        <begin position="120"/>
        <end position="138"/>
    </location>
</feature>
<dbReference type="AlphaFoldDB" id="A0A382YWJ4"/>
<feature type="transmembrane region" description="Helical" evidence="1">
    <location>
        <begin position="20"/>
        <end position="41"/>
    </location>
</feature>
<feature type="transmembrane region" description="Helical" evidence="1">
    <location>
        <begin position="53"/>
        <end position="73"/>
    </location>
</feature>
<keyword evidence="1" id="KW-0472">Membrane</keyword>
<evidence type="ECO:0000256" key="1">
    <source>
        <dbReference type="SAM" id="Phobius"/>
    </source>
</evidence>
<gene>
    <name evidence="2" type="ORF">METZ01_LOCUS440500</name>
</gene>
<dbReference type="EMBL" id="UINC01179126">
    <property type="protein sequence ID" value="SVD87646.1"/>
    <property type="molecule type" value="Genomic_DNA"/>
</dbReference>
<feature type="non-terminal residue" evidence="2">
    <location>
        <position position="261"/>
    </location>
</feature>